<sequence length="91" mass="10067">MSHDSFEAKALQLAFDLTVHNTYEGKVGQGYNEARAHDIRRLYNVLCGRDAADHGLGKKVVKSSEKEERRRKKSALADLPTAPEDAALGRS</sequence>
<feature type="region of interest" description="Disordered" evidence="1">
    <location>
        <begin position="58"/>
        <end position="91"/>
    </location>
</feature>
<proteinExistence type="predicted"/>
<feature type="compositionally biased region" description="Basic and acidic residues" evidence="1">
    <location>
        <begin position="58"/>
        <end position="68"/>
    </location>
</feature>
<dbReference type="EMBL" id="CP149782">
    <property type="protein sequence ID" value="WYF43365.1"/>
    <property type="molecule type" value="Genomic_DNA"/>
</dbReference>
<gene>
    <name evidence="2" type="ORF">WDJ50_07950</name>
</gene>
<dbReference type="RefSeq" id="WP_339093979.1">
    <property type="nucleotide sequence ID" value="NZ_CP149782.1"/>
</dbReference>
<accession>A0AAU6PZ61</accession>
<evidence type="ECO:0000313" key="2">
    <source>
        <dbReference type="EMBL" id="WYF43365.1"/>
    </source>
</evidence>
<protein>
    <submittedName>
        <fullName evidence="2">Uncharacterized protein</fullName>
    </submittedName>
</protein>
<reference evidence="2" key="1">
    <citation type="submission" date="2024-03" db="EMBL/GenBank/DDBJ databases">
        <title>Deinococcus weizhi sp. nov., isolated from human skin.</title>
        <authorList>
            <person name="Wei Z."/>
            <person name="Tian F."/>
            <person name="Yang C."/>
            <person name="Xin L.T."/>
            <person name="Wen Z.J."/>
            <person name="Lan K.C."/>
            <person name="Yu L."/>
            <person name="Zhe W."/>
            <person name="Dan F.D."/>
            <person name="Jun W."/>
            <person name="Rui Z."/>
            <person name="Yong X.J."/>
            <person name="Ting Y."/>
            <person name="Wei X."/>
            <person name="Xu Z.G."/>
            <person name="Xin Z."/>
            <person name="Dong F.G."/>
            <person name="Ni X.M."/>
            <person name="Zheng M.G."/>
            <person name="Chun Y."/>
            <person name="Qian W.X."/>
        </authorList>
    </citation>
    <scope>NUCLEOTIDE SEQUENCE</scope>
    <source>
        <strain evidence="2">VB142</strain>
    </source>
</reference>
<name>A0AAU6PZ61_9DEIO</name>
<organism evidence="2">
    <name type="scientific">Deinococcus sp. VB142</name>
    <dbReference type="NCBI Taxonomy" id="3112952"/>
    <lineage>
        <taxon>Bacteria</taxon>
        <taxon>Thermotogati</taxon>
        <taxon>Deinococcota</taxon>
        <taxon>Deinococci</taxon>
        <taxon>Deinococcales</taxon>
        <taxon>Deinococcaceae</taxon>
        <taxon>Deinococcus</taxon>
    </lineage>
</organism>
<dbReference type="AlphaFoldDB" id="A0AAU6PZ61"/>
<evidence type="ECO:0000256" key="1">
    <source>
        <dbReference type="SAM" id="MobiDB-lite"/>
    </source>
</evidence>